<dbReference type="AlphaFoldDB" id="A0A6A4HFM3"/>
<proteinExistence type="predicted"/>
<protein>
    <submittedName>
        <fullName evidence="1">Uncharacterized protein</fullName>
    </submittedName>
</protein>
<dbReference type="EMBL" id="ML769499">
    <property type="protein sequence ID" value="KAE9397322.1"/>
    <property type="molecule type" value="Genomic_DNA"/>
</dbReference>
<keyword evidence="2" id="KW-1185">Reference proteome</keyword>
<organism evidence="1 2">
    <name type="scientific">Gymnopus androsaceus JB14</name>
    <dbReference type="NCBI Taxonomy" id="1447944"/>
    <lineage>
        <taxon>Eukaryota</taxon>
        <taxon>Fungi</taxon>
        <taxon>Dikarya</taxon>
        <taxon>Basidiomycota</taxon>
        <taxon>Agaricomycotina</taxon>
        <taxon>Agaricomycetes</taxon>
        <taxon>Agaricomycetidae</taxon>
        <taxon>Agaricales</taxon>
        <taxon>Marasmiineae</taxon>
        <taxon>Omphalotaceae</taxon>
        <taxon>Gymnopus</taxon>
    </lineage>
</organism>
<name>A0A6A4HFM3_9AGAR</name>
<dbReference type="Proteomes" id="UP000799118">
    <property type="component" value="Unassembled WGS sequence"/>
</dbReference>
<dbReference type="OrthoDB" id="3248986at2759"/>
<sequence length="284" mass="32358">MLQILLTRDTCLPFQCRIPLVSDSSIWHELETGIKREQGNLGHVRDVLRSEGSEKKLTDHHFGLHLTVNLDWFRAFSGRAQSILMWVICGGVTPGPMEPTECYGTYGIKMEIFDESNEDLVTETVYADVNCTNCDTLVHDYDMLKQKFYSKDAPIHRQSTILKNHGVRFSAFDWILGWRLSRQTAQLGENQSLKKADEWRCLLIVTPVLLWIAWRDPNDTIPDTEPAVSPNECIKQNGVCIPVHLEDHLVIQIPENWPNRGSTTYALGSITMVGRKRPSGPLDR</sequence>
<accession>A0A6A4HFM3</accession>
<reference evidence="1" key="1">
    <citation type="journal article" date="2019" name="Environ. Microbiol.">
        <title>Fungal ecological strategies reflected in gene transcription - a case study of two litter decomposers.</title>
        <authorList>
            <person name="Barbi F."/>
            <person name="Kohler A."/>
            <person name="Barry K."/>
            <person name="Baskaran P."/>
            <person name="Daum C."/>
            <person name="Fauchery L."/>
            <person name="Ihrmark K."/>
            <person name="Kuo A."/>
            <person name="LaButti K."/>
            <person name="Lipzen A."/>
            <person name="Morin E."/>
            <person name="Grigoriev I.V."/>
            <person name="Henrissat B."/>
            <person name="Lindahl B."/>
            <person name="Martin F."/>
        </authorList>
    </citation>
    <scope>NUCLEOTIDE SEQUENCE</scope>
    <source>
        <strain evidence="1">JB14</strain>
    </source>
</reference>
<evidence type="ECO:0000313" key="2">
    <source>
        <dbReference type="Proteomes" id="UP000799118"/>
    </source>
</evidence>
<gene>
    <name evidence="1" type="ORF">BT96DRAFT_941038</name>
</gene>
<evidence type="ECO:0000313" key="1">
    <source>
        <dbReference type="EMBL" id="KAE9397322.1"/>
    </source>
</evidence>